<keyword evidence="5 8" id="KW-0862">Zinc</keyword>
<evidence type="ECO:0000256" key="8">
    <source>
        <dbReference type="PROSITE-ProRule" id="PRU01211"/>
    </source>
</evidence>
<dbReference type="Pfam" id="PF01400">
    <property type="entry name" value="Astacin"/>
    <property type="match status" value="2"/>
</dbReference>
<proteinExistence type="predicted"/>
<evidence type="ECO:0000259" key="11">
    <source>
        <dbReference type="PROSITE" id="PS51864"/>
    </source>
</evidence>
<feature type="active site" evidence="8">
    <location>
        <position position="157"/>
    </location>
</feature>
<dbReference type="Gene3D" id="3.40.390.10">
    <property type="entry name" value="Collagenase (Catalytic Domain)"/>
    <property type="match status" value="1"/>
</dbReference>
<keyword evidence="13" id="KW-1185">Reference proteome</keyword>
<feature type="domain" description="Peptidase M12A" evidence="11">
    <location>
        <begin position="59"/>
        <end position="282"/>
    </location>
</feature>
<dbReference type="PRINTS" id="PR00480">
    <property type="entry name" value="ASTACIN"/>
</dbReference>
<feature type="binding site" evidence="8">
    <location>
        <position position="156"/>
    </location>
    <ligand>
        <name>Zn(2+)</name>
        <dbReference type="ChEBI" id="CHEBI:29105"/>
        <note>catalytic</note>
    </ligand>
</feature>
<accession>A0ABN8RBU3</accession>
<dbReference type="SMART" id="SM00235">
    <property type="entry name" value="ZnMc"/>
    <property type="match status" value="1"/>
</dbReference>
<dbReference type="InterPro" id="IPR001506">
    <property type="entry name" value="Peptidase_M12A"/>
</dbReference>
<dbReference type="PANTHER" id="PTHR10127:SF780">
    <property type="entry name" value="METALLOENDOPEPTIDASE"/>
    <property type="match status" value="1"/>
</dbReference>
<evidence type="ECO:0000256" key="3">
    <source>
        <dbReference type="ARBA" id="ARBA00022729"/>
    </source>
</evidence>
<keyword evidence="1 8" id="KW-0645">Protease</keyword>
<dbReference type="CDD" id="cd04280">
    <property type="entry name" value="ZnMc_astacin_like"/>
    <property type="match status" value="1"/>
</dbReference>
<evidence type="ECO:0000256" key="5">
    <source>
        <dbReference type="ARBA" id="ARBA00022833"/>
    </source>
</evidence>
<keyword evidence="3 10" id="KW-0732">Signal</keyword>
<feature type="chain" id="PRO_5046413616" description="Metalloendopeptidase" evidence="10">
    <location>
        <begin position="16"/>
        <end position="411"/>
    </location>
</feature>
<sequence>MKWLVTLLLVKTVFSADQNPDENRAINDSRLFEGDMILNQRQRDRTEHGMDVDSDRKRASIKVGRLWPKGVVVYQIHSSLPRNSSAMSAIRAGMNEWTNKTCIRFKRRGNETAYVNFLTRNSLYFQHSCFSYVGRIGRRQDITLARRCWKRGIVVHEIGHAIGFFHEQSRPDRDNFVTIQWNNILAGKEKSYAISVNLMNLLSQLFFLCKRRNFRKYGRSTIDSLGTQYDYGSIMHYGNRAFSRNGRVTIKVKRPGAVIGQRRGLSTTDARQANLLYKTQSPTTPQSARSNYRILNETDRKNDHHTLKSAYRFMGAAGRKMPSQVVPISRGRTDATGWLSGSHPTANQGAVRRRVCFHWAGLDRRRRKYDRPYMWSRYIRVLNCTTLFVYELIPIKRCYLRYKMWCKLKLI</sequence>
<keyword evidence="2 8" id="KW-0479">Metal-binding</keyword>
<organism evidence="12 13">
    <name type="scientific">Porites lobata</name>
    <dbReference type="NCBI Taxonomy" id="104759"/>
    <lineage>
        <taxon>Eukaryota</taxon>
        <taxon>Metazoa</taxon>
        <taxon>Cnidaria</taxon>
        <taxon>Anthozoa</taxon>
        <taxon>Hexacorallia</taxon>
        <taxon>Scleractinia</taxon>
        <taxon>Fungiina</taxon>
        <taxon>Poritidae</taxon>
        <taxon>Porites</taxon>
    </lineage>
</organism>
<evidence type="ECO:0000313" key="13">
    <source>
        <dbReference type="Proteomes" id="UP001159405"/>
    </source>
</evidence>
<comment type="caution">
    <text evidence="12">The sequence shown here is derived from an EMBL/GenBank/DDBJ whole genome shotgun (WGS) entry which is preliminary data.</text>
</comment>
<dbReference type="InterPro" id="IPR024079">
    <property type="entry name" value="MetalloPept_cat_dom_sf"/>
</dbReference>
<dbReference type="InterPro" id="IPR057774">
    <property type="entry name" value="D8C_UMOD/GP2/OIT3-like"/>
</dbReference>
<comment type="cofactor">
    <cofactor evidence="8 9">
        <name>Zn(2+)</name>
        <dbReference type="ChEBI" id="CHEBI:29105"/>
    </cofactor>
    <text evidence="8 9">Binds 1 zinc ion per subunit.</text>
</comment>
<feature type="signal peptide" evidence="10">
    <location>
        <begin position="1"/>
        <end position="15"/>
    </location>
</feature>
<evidence type="ECO:0000256" key="9">
    <source>
        <dbReference type="RuleBase" id="RU361183"/>
    </source>
</evidence>
<evidence type="ECO:0000256" key="7">
    <source>
        <dbReference type="ARBA" id="ARBA00023157"/>
    </source>
</evidence>
<dbReference type="InterPro" id="IPR006026">
    <property type="entry name" value="Peptidase_Metallo"/>
</dbReference>
<keyword evidence="6 8" id="KW-0482">Metalloprotease</keyword>
<dbReference type="EC" id="3.4.24.-" evidence="9"/>
<evidence type="ECO:0000256" key="2">
    <source>
        <dbReference type="ARBA" id="ARBA00022723"/>
    </source>
</evidence>
<dbReference type="EMBL" id="CALNXK010000216">
    <property type="protein sequence ID" value="CAH3176701.1"/>
    <property type="molecule type" value="Genomic_DNA"/>
</dbReference>
<evidence type="ECO:0000256" key="1">
    <source>
        <dbReference type="ARBA" id="ARBA00022670"/>
    </source>
</evidence>
<evidence type="ECO:0000256" key="6">
    <source>
        <dbReference type="ARBA" id="ARBA00023049"/>
    </source>
</evidence>
<dbReference type="InterPro" id="IPR034035">
    <property type="entry name" value="Astacin-like_dom"/>
</dbReference>
<name>A0ABN8RBU3_9CNID</name>
<dbReference type="PANTHER" id="PTHR10127">
    <property type="entry name" value="DISCOIDIN, CUB, EGF, LAMININ , AND ZINC METALLOPROTEASE DOMAIN CONTAINING"/>
    <property type="match status" value="1"/>
</dbReference>
<dbReference type="SUPFAM" id="SSF55486">
    <property type="entry name" value="Metalloproteases ('zincins'), catalytic domain"/>
    <property type="match status" value="1"/>
</dbReference>
<evidence type="ECO:0000256" key="4">
    <source>
        <dbReference type="ARBA" id="ARBA00022801"/>
    </source>
</evidence>
<comment type="caution">
    <text evidence="8">Lacks conserved residue(s) required for the propagation of feature annotation.</text>
</comment>
<protein>
    <recommendedName>
        <fullName evidence="9">Metalloendopeptidase</fullName>
        <ecNumber evidence="9">3.4.24.-</ecNumber>
    </recommendedName>
</protein>
<keyword evidence="7" id="KW-1015">Disulfide bond</keyword>
<evidence type="ECO:0000256" key="10">
    <source>
        <dbReference type="SAM" id="SignalP"/>
    </source>
</evidence>
<dbReference type="PROSITE" id="PS51864">
    <property type="entry name" value="ASTACIN"/>
    <property type="match status" value="1"/>
</dbReference>
<dbReference type="Proteomes" id="UP001159405">
    <property type="component" value="Unassembled WGS sequence"/>
</dbReference>
<feature type="binding site" evidence="8">
    <location>
        <position position="166"/>
    </location>
    <ligand>
        <name>Zn(2+)</name>
        <dbReference type="ChEBI" id="CHEBI:29105"/>
        <note>catalytic</note>
    </ligand>
</feature>
<keyword evidence="4 8" id="KW-0378">Hydrolase</keyword>
<reference evidence="12 13" key="1">
    <citation type="submission" date="2022-05" db="EMBL/GenBank/DDBJ databases">
        <authorList>
            <consortium name="Genoscope - CEA"/>
            <person name="William W."/>
        </authorList>
    </citation>
    <scope>NUCLEOTIDE SEQUENCE [LARGE SCALE GENOMIC DNA]</scope>
</reference>
<gene>
    <name evidence="12" type="ORF">PLOB_00018407</name>
</gene>
<feature type="binding site" evidence="8">
    <location>
        <position position="160"/>
    </location>
    <ligand>
        <name>Zn(2+)</name>
        <dbReference type="ChEBI" id="CHEBI:29105"/>
        <note>catalytic</note>
    </ligand>
</feature>
<dbReference type="Pfam" id="PF23283">
    <property type="entry name" value="D8C_UMOD"/>
    <property type="match status" value="1"/>
</dbReference>
<evidence type="ECO:0000313" key="12">
    <source>
        <dbReference type="EMBL" id="CAH3176701.1"/>
    </source>
</evidence>